<keyword evidence="4 7" id="KW-1133">Transmembrane helix</keyword>
<feature type="transmembrane region" description="Helical" evidence="7">
    <location>
        <begin position="596"/>
        <end position="617"/>
    </location>
</feature>
<feature type="transmembrane region" description="Helical" evidence="7">
    <location>
        <begin position="316"/>
        <end position="338"/>
    </location>
</feature>
<dbReference type="NCBIfam" id="TIGR00728">
    <property type="entry name" value="OPT_sfam"/>
    <property type="match status" value="1"/>
</dbReference>
<name>A0A7S1CQD0_9STRA</name>
<evidence type="ECO:0000256" key="3">
    <source>
        <dbReference type="ARBA" id="ARBA00022692"/>
    </source>
</evidence>
<feature type="region of interest" description="Disordered" evidence="6">
    <location>
        <begin position="121"/>
        <end position="151"/>
    </location>
</feature>
<evidence type="ECO:0000256" key="4">
    <source>
        <dbReference type="ARBA" id="ARBA00022989"/>
    </source>
</evidence>
<feature type="transmembrane region" description="Helical" evidence="7">
    <location>
        <begin position="227"/>
        <end position="251"/>
    </location>
</feature>
<dbReference type="PANTHER" id="PTHR31645">
    <property type="entry name" value="OLIGOPEPTIDE TRANSPORTER YGL114W-RELATED"/>
    <property type="match status" value="1"/>
</dbReference>
<feature type="transmembrane region" description="Helical" evidence="7">
    <location>
        <begin position="434"/>
        <end position="453"/>
    </location>
</feature>
<proteinExistence type="predicted"/>
<feature type="transmembrane region" description="Helical" evidence="7">
    <location>
        <begin position="486"/>
        <end position="504"/>
    </location>
</feature>
<gene>
    <name evidence="8" type="ORF">BSP0115_LOCUS17226</name>
</gene>
<comment type="subcellular location">
    <subcellularLocation>
        <location evidence="1">Membrane</location>
        <topology evidence="1">Multi-pass membrane protein</topology>
    </subcellularLocation>
</comment>
<evidence type="ECO:0000256" key="7">
    <source>
        <dbReference type="SAM" id="Phobius"/>
    </source>
</evidence>
<dbReference type="PANTHER" id="PTHR31645:SF3">
    <property type="entry name" value="OLIGOPEPTIDE TRANSPORTER"/>
    <property type="match status" value="1"/>
</dbReference>
<dbReference type="EMBL" id="HBFS01025669">
    <property type="protein sequence ID" value="CAD8923963.1"/>
    <property type="molecule type" value="Transcribed_RNA"/>
</dbReference>
<dbReference type="InterPro" id="IPR004813">
    <property type="entry name" value="OPT"/>
</dbReference>
<feature type="compositionally biased region" description="Polar residues" evidence="6">
    <location>
        <begin position="21"/>
        <end position="32"/>
    </location>
</feature>
<feature type="transmembrane region" description="Helical" evidence="7">
    <location>
        <begin position="197"/>
        <end position="215"/>
    </location>
</feature>
<evidence type="ECO:0000256" key="2">
    <source>
        <dbReference type="ARBA" id="ARBA00022448"/>
    </source>
</evidence>
<feature type="transmembrane region" description="Helical" evidence="7">
    <location>
        <begin position="257"/>
        <end position="278"/>
    </location>
</feature>
<dbReference type="GO" id="GO:0035673">
    <property type="term" value="F:oligopeptide transmembrane transporter activity"/>
    <property type="evidence" value="ECO:0007669"/>
    <property type="project" value="InterPro"/>
</dbReference>
<feature type="transmembrane region" description="Helical" evidence="7">
    <location>
        <begin position="350"/>
        <end position="370"/>
    </location>
</feature>
<evidence type="ECO:0000256" key="5">
    <source>
        <dbReference type="ARBA" id="ARBA00023136"/>
    </source>
</evidence>
<organism evidence="8">
    <name type="scientific">Bicosoecida sp. CB-2014</name>
    <dbReference type="NCBI Taxonomy" id="1486930"/>
    <lineage>
        <taxon>Eukaryota</taxon>
        <taxon>Sar</taxon>
        <taxon>Stramenopiles</taxon>
        <taxon>Bigyra</taxon>
        <taxon>Opalozoa</taxon>
        <taxon>Bicosoecida</taxon>
    </lineage>
</organism>
<evidence type="ECO:0000256" key="6">
    <source>
        <dbReference type="SAM" id="MobiDB-lite"/>
    </source>
</evidence>
<feature type="transmembrane region" description="Helical" evidence="7">
    <location>
        <begin position="695"/>
        <end position="721"/>
    </location>
</feature>
<keyword evidence="3 7" id="KW-0812">Transmembrane</keyword>
<evidence type="ECO:0008006" key="9">
    <source>
        <dbReference type="Google" id="ProtNLM"/>
    </source>
</evidence>
<dbReference type="InterPro" id="IPR045035">
    <property type="entry name" value="YSL-like"/>
</dbReference>
<evidence type="ECO:0000313" key="8">
    <source>
        <dbReference type="EMBL" id="CAD8923963.1"/>
    </source>
</evidence>
<accession>A0A7S1CQD0</accession>
<feature type="region of interest" description="Disordered" evidence="6">
    <location>
        <begin position="1"/>
        <end position="53"/>
    </location>
</feature>
<feature type="transmembrane region" description="Helical" evidence="7">
    <location>
        <begin position="733"/>
        <end position="757"/>
    </location>
</feature>
<reference evidence="8" key="1">
    <citation type="submission" date="2021-01" db="EMBL/GenBank/DDBJ databases">
        <authorList>
            <person name="Corre E."/>
            <person name="Pelletier E."/>
            <person name="Niang G."/>
            <person name="Scheremetjew M."/>
            <person name="Finn R."/>
            <person name="Kale V."/>
            <person name="Holt S."/>
            <person name="Cochrane G."/>
            <person name="Meng A."/>
            <person name="Brown T."/>
            <person name="Cohen L."/>
        </authorList>
    </citation>
    <scope>NUCLEOTIDE SEQUENCE</scope>
    <source>
        <strain evidence="8">Ms1</strain>
    </source>
</reference>
<feature type="transmembrane region" description="Helical" evidence="7">
    <location>
        <begin position="510"/>
        <end position="528"/>
    </location>
</feature>
<dbReference type="AlphaFoldDB" id="A0A7S1CQD0"/>
<feature type="transmembrane region" description="Helical" evidence="7">
    <location>
        <begin position="377"/>
        <end position="395"/>
    </location>
</feature>
<dbReference type="Pfam" id="PF03169">
    <property type="entry name" value="OPT"/>
    <property type="match status" value="1"/>
</dbReference>
<keyword evidence="2" id="KW-0813">Transport</keyword>
<sequence>MASDGPSERQSLLGAGGGGTRTQSLAVDSPSASGDARGGGRLRHRSAGGSRSRGASFNWLISGIKLDGDAINAEDVRRSSVDGEMVAREAAGAHASGAHGSGYVPALDTILASPQLARKPRGEALADAAEKGAGKGAAAEREDREESVDTRMVRLRSTSEEREDNTNELTLRSILVGNAVGFVVCISNIYFGLKTSLTLGSSFTGAILGFAALALADKFTRRENCSLTSACNAAGGFSAGYITAIPALMWLGKTFSLGQLILWTLSAGLLGVWLMPALRDHMVIQQELAFPSGTATAVVISKLHAAKTEGFAQAKALLYSMAAAFSYVILTYFVPFLYNFPLFTWLGLPAAQSAGFFVNFSPAIFGAGVFTGLKNCLVMSIAAVLAYGVLGPAFLCTGPNARDTAFVSGCADGGILRGTSGDHAAPTMPLMQEWWLWVSIAILFADQVVGIMLQYRSIGAAFGCFKRAEGSKPDPAPPEHIVPPKVWGVGLLASSALCVTVVTLYFDMEWWDVVIAIVFGIPLSVICIQCTGETDTTPTGAVGKMSQLLFAVLTPHAPIPNLMAANIAASGATQSTDVMQSFKTGHLLRASPKAQFWASVAGCLTGVVASITGWYLFKDLIPQCDPSLPNCESFAFPAQAALIWYKAAQVLSTGVSALPTHVLPFAAVGLGYGTLSAYLNRYLPPDKKKWFPSSIAISLGLLLGPYLPLAMLMGCLLDIVLKRRFPERHEEMGVPIASGMIAGEGLAGIVQGVFGLLNVRQGGITMAGCYGFPC</sequence>
<feature type="transmembrane region" description="Helical" evidence="7">
    <location>
        <begin position="662"/>
        <end position="683"/>
    </location>
</feature>
<evidence type="ECO:0000256" key="1">
    <source>
        <dbReference type="ARBA" id="ARBA00004141"/>
    </source>
</evidence>
<protein>
    <recommendedName>
        <fullName evidence="9">Oligopeptide transporter</fullName>
    </recommendedName>
</protein>
<dbReference type="GO" id="GO:0016020">
    <property type="term" value="C:membrane"/>
    <property type="evidence" value="ECO:0007669"/>
    <property type="project" value="UniProtKB-SubCell"/>
</dbReference>
<keyword evidence="5 7" id="KW-0472">Membrane</keyword>
<feature type="transmembrane region" description="Helical" evidence="7">
    <location>
        <begin position="169"/>
        <end position="191"/>
    </location>
</feature>